<dbReference type="InterPro" id="IPR027417">
    <property type="entry name" value="P-loop_NTPase"/>
</dbReference>
<dbReference type="InterPro" id="IPR011009">
    <property type="entry name" value="Kinase-like_dom_sf"/>
</dbReference>
<keyword evidence="5" id="KW-0808">Transferase</keyword>
<evidence type="ECO:0000313" key="6">
    <source>
        <dbReference type="Proteomes" id="UP000007993"/>
    </source>
</evidence>
<evidence type="ECO:0000256" key="2">
    <source>
        <dbReference type="ARBA" id="ARBA00022840"/>
    </source>
</evidence>
<dbReference type="InterPro" id="IPR008271">
    <property type="entry name" value="Ser/Thr_kinase_AS"/>
</dbReference>
<dbReference type="Gene3D" id="1.10.510.10">
    <property type="entry name" value="Transferase(Phosphotransferase) domain 1"/>
    <property type="match status" value="1"/>
</dbReference>
<dbReference type="PROSITE" id="PS50011">
    <property type="entry name" value="PROTEIN_KINASE_DOM"/>
    <property type="match status" value="1"/>
</dbReference>
<keyword evidence="1" id="KW-0547">Nucleotide-binding</keyword>
<dbReference type="SUPFAM" id="SSF48452">
    <property type="entry name" value="TPR-like"/>
    <property type="match status" value="2"/>
</dbReference>
<dbReference type="SMART" id="SM00220">
    <property type="entry name" value="S_TKc"/>
    <property type="match status" value="1"/>
</dbReference>
<accession>K5D8S7</accession>
<name>K5D8S7_RHOBT</name>
<feature type="domain" description="Protein kinase" evidence="4">
    <location>
        <begin position="17"/>
        <end position="277"/>
    </location>
</feature>
<proteinExistence type="predicted"/>
<sequence length="1338" mass="148816">MEPNADELAVPDLVSHYVIKERLACGAFGVVHLALDQRDGSSVAVKFALLDPDIVDNDRFEDEAKLLSQLNHPGIVRFIDAGTSGRFHYLVSAFVPGETLESWLQVNQPTPAQSVDIAIELASALAHTHAHRVVHRDLKPQNIIMRDNCHPVIVDFDLAIHDLIGSTAKRRRGVVAGTLSYMSPEQVMGQGHRIDGRTDIYSLGVILYQMLTGHLPFRSRDAEELRQQIRQDDPQPPRQLVGGVPPILERVCLKAMAKDFADRYATADDLASDLGYTSRQLSAGGTLANESMLSPLEVPAATTTDQIANRRKPTNRSSMQWQITLVNLECDLFVSPSAQTYLNLDQQSEMHEQFMQFCEEIVTAQHGRLVGRTHLGGLFSFGFPIAGDICLRRGVRTAIEFQEKFAPFAARWQRTTGVSVSATAVVHRDRAVVVNSADHANSDQFEVNGRLRYLVSEMARVAPPGQVVLSDAGRHGIESVFQTKPIRSISLSESEKLTLHRVCSHSDVGPMDWAMLRGQITPLVGRNDEMDGLSRRWHQTIRGKQNAVMISGEPGIGKSRLVQWLCQSVCDQGNYLDQKVREQRESPVMFIRSDAYYQQSSLHGVIECLRRRIGINDGIPGIKQLSRLVRYLDDLGIEGDQEVALMASLLSISLAGCYPALNLSPSAKKEATFQLLIHWLQATAEQHPVLMVVEDLHWCDPSTLELLGRIISAESLDSVLLVMTHRPEFADDWNHRPGLDRTTLKRLSDAEAEEMFAACMGENRFDRSEAAMWLERTDGIPLFVEQIATMLESGPVPHDDAIPHRLQDLLLSQMQLAGGIPETIQRAAAVGRDFGWDIVKSICDSSDDELLGDLNTLVDSSLLYRRSVPDGWHFTFKHALIQDAAYETMIASQRKLTHGRIAKYFLSRKSGCPAEVVAHHLHRAEEWDQAVESWYDAAQTATQAAAHQEAESHLGFALEALGQTSESSDRDRKEVELRCLLGVHLQAIHGYAAAEVFENYARALQVCERINDPLVTFPIAYGLFRYHVLQSQLRQASELAELLLATADGTQDTSMRLMAHRAAGTTATYRGQLSSARIHLEAILAVAPSDELRQEISKTDVVDVWVTARSYLALTLWLQGETEQALYQSEQAISEGEQLPHPISLILPVGFSQWLHQMRADVDRTEATCDRSDQLGKDFGFPFWNAWTLTLRGWIQSARGDHAGARQTIQDGVTQWRASGTTAGCHYFYALLAESCLKDGDFEAATLALDQAQEFADETGERFYEAEILRLRGEIVLAADPKQIQVAADWFRRAIAFAEKQGTVALRKRAVDSLSSLPHVASHPSEPSPELTREDALG</sequence>
<dbReference type="Gene3D" id="3.40.50.300">
    <property type="entry name" value="P-loop containing nucleotide triphosphate hydrolases"/>
    <property type="match status" value="1"/>
</dbReference>
<dbReference type="PROSITE" id="PS00108">
    <property type="entry name" value="PROTEIN_KINASE_ST"/>
    <property type="match status" value="1"/>
</dbReference>
<dbReference type="GO" id="GO:0005737">
    <property type="term" value="C:cytoplasm"/>
    <property type="evidence" value="ECO:0007669"/>
    <property type="project" value="TreeGrafter"/>
</dbReference>
<dbReference type="Pfam" id="PF13191">
    <property type="entry name" value="AAA_16"/>
    <property type="match status" value="1"/>
</dbReference>
<dbReference type="GO" id="GO:0005524">
    <property type="term" value="F:ATP binding"/>
    <property type="evidence" value="ECO:0007669"/>
    <property type="project" value="UniProtKB-KW"/>
</dbReference>
<keyword evidence="5" id="KW-0723">Serine/threonine-protein kinase</keyword>
<dbReference type="GO" id="GO:0004016">
    <property type="term" value="F:adenylate cyclase activity"/>
    <property type="evidence" value="ECO:0007669"/>
    <property type="project" value="TreeGrafter"/>
</dbReference>
<dbReference type="Gene3D" id="1.25.40.10">
    <property type="entry name" value="Tetratricopeptide repeat domain"/>
    <property type="match status" value="2"/>
</dbReference>
<keyword evidence="2" id="KW-0067">ATP-binding</keyword>
<comment type="caution">
    <text evidence="5">The sequence shown here is derived from an EMBL/GenBank/DDBJ whole genome shotgun (WGS) entry which is preliminary data.</text>
</comment>
<dbReference type="SUPFAM" id="SSF52540">
    <property type="entry name" value="P-loop containing nucleoside triphosphate hydrolases"/>
    <property type="match status" value="1"/>
</dbReference>
<gene>
    <name evidence="5" type="ORF">RBSH_05516</name>
</gene>
<dbReference type="GO" id="GO:0004674">
    <property type="term" value="F:protein serine/threonine kinase activity"/>
    <property type="evidence" value="ECO:0007669"/>
    <property type="project" value="UniProtKB-KW"/>
</dbReference>
<dbReference type="InterPro" id="IPR041664">
    <property type="entry name" value="AAA_16"/>
</dbReference>
<dbReference type="Pfam" id="PF00069">
    <property type="entry name" value="Pkinase"/>
    <property type="match status" value="1"/>
</dbReference>
<dbReference type="RefSeq" id="WP_007334886.1">
    <property type="nucleotide sequence ID" value="NZ_AMCW01000155.1"/>
</dbReference>
<dbReference type="CDD" id="cd14014">
    <property type="entry name" value="STKc_PknB_like"/>
    <property type="match status" value="1"/>
</dbReference>
<feature type="region of interest" description="Disordered" evidence="3">
    <location>
        <begin position="1317"/>
        <end position="1338"/>
    </location>
</feature>
<keyword evidence="5" id="KW-0418">Kinase</keyword>
<dbReference type="InterPro" id="IPR000719">
    <property type="entry name" value="Prot_kinase_dom"/>
</dbReference>
<reference evidence="5 6" key="1">
    <citation type="journal article" date="2013" name="Mar. Genomics">
        <title>Expression of sulfatases in Rhodopirellula baltica and the diversity of sulfatases in the genus Rhodopirellula.</title>
        <authorList>
            <person name="Wegner C.E."/>
            <person name="Richter-Heitmann T."/>
            <person name="Klindworth A."/>
            <person name="Klockow C."/>
            <person name="Richter M."/>
            <person name="Achstetter T."/>
            <person name="Glockner F.O."/>
            <person name="Harder J."/>
        </authorList>
    </citation>
    <scope>NUCLEOTIDE SEQUENCE [LARGE SCALE GENOMIC DNA]</scope>
    <source>
        <strain evidence="5 6">SH28</strain>
    </source>
</reference>
<evidence type="ECO:0000256" key="1">
    <source>
        <dbReference type="ARBA" id="ARBA00022741"/>
    </source>
</evidence>
<organism evidence="5 6">
    <name type="scientific">Rhodopirellula baltica SH28</name>
    <dbReference type="NCBI Taxonomy" id="993517"/>
    <lineage>
        <taxon>Bacteria</taxon>
        <taxon>Pseudomonadati</taxon>
        <taxon>Planctomycetota</taxon>
        <taxon>Planctomycetia</taxon>
        <taxon>Pirellulales</taxon>
        <taxon>Pirellulaceae</taxon>
        <taxon>Rhodopirellula</taxon>
    </lineage>
</organism>
<evidence type="ECO:0000313" key="5">
    <source>
        <dbReference type="EMBL" id="EKJ99208.1"/>
    </source>
</evidence>
<dbReference type="SUPFAM" id="SSF56112">
    <property type="entry name" value="Protein kinase-like (PK-like)"/>
    <property type="match status" value="1"/>
</dbReference>
<dbReference type="PATRIC" id="fig|993517.3.peg.5975"/>
<protein>
    <submittedName>
        <fullName evidence="5">Serine/threonine protein kinase</fullName>
    </submittedName>
</protein>
<evidence type="ECO:0000259" key="4">
    <source>
        <dbReference type="PROSITE" id="PS50011"/>
    </source>
</evidence>
<evidence type="ECO:0000256" key="3">
    <source>
        <dbReference type="SAM" id="MobiDB-lite"/>
    </source>
</evidence>
<dbReference type="PANTHER" id="PTHR16305">
    <property type="entry name" value="TESTICULAR SOLUBLE ADENYLYL CYCLASE"/>
    <property type="match status" value="1"/>
</dbReference>
<dbReference type="PANTHER" id="PTHR16305:SF28">
    <property type="entry name" value="GUANYLATE CYCLASE DOMAIN-CONTAINING PROTEIN"/>
    <property type="match status" value="1"/>
</dbReference>
<dbReference type="Proteomes" id="UP000007993">
    <property type="component" value="Unassembled WGS sequence"/>
</dbReference>
<dbReference type="EMBL" id="AMCW01000155">
    <property type="protein sequence ID" value="EKJ99208.1"/>
    <property type="molecule type" value="Genomic_DNA"/>
</dbReference>
<dbReference type="InterPro" id="IPR011990">
    <property type="entry name" value="TPR-like_helical_dom_sf"/>
</dbReference>